<keyword evidence="1" id="KW-1133">Transmembrane helix</keyword>
<keyword evidence="3" id="KW-1185">Reference proteome</keyword>
<organism evidence="2 3">
    <name type="scientific">Jiella sonneratiae</name>
    <dbReference type="NCBI Taxonomy" id="2816856"/>
    <lineage>
        <taxon>Bacteria</taxon>
        <taxon>Pseudomonadati</taxon>
        <taxon>Pseudomonadota</taxon>
        <taxon>Alphaproteobacteria</taxon>
        <taxon>Hyphomicrobiales</taxon>
        <taxon>Aurantimonadaceae</taxon>
        <taxon>Jiella</taxon>
    </lineage>
</organism>
<name>A0ABS3J744_9HYPH</name>
<keyword evidence="1" id="KW-0812">Transmembrane</keyword>
<gene>
    <name evidence="2" type="ORF">J1C47_17575</name>
</gene>
<dbReference type="RefSeq" id="WP_207352085.1">
    <property type="nucleotide sequence ID" value="NZ_JAFMPY010000021.1"/>
</dbReference>
<proteinExistence type="predicted"/>
<dbReference type="EMBL" id="JAFMPY010000021">
    <property type="protein sequence ID" value="MBO0905457.1"/>
    <property type="molecule type" value="Genomic_DNA"/>
</dbReference>
<sequence>MIFVHVRKRARSRYGEWLCAVDLAFVGITLMIPETSFAVTSRPPVAATPGQTGAGLLAFCLGLAWASGLVAGGSRHAVAATVRAACCFAGAIVFALILLARLAEAIDAGVFTPEVGTNGAMAALSLLCLYRIGEEKGCRDDA</sequence>
<protein>
    <submittedName>
        <fullName evidence="2">Uncharacterized protein</fullName>
    </submittedName>
</protein>
<reference evidence="2 3" key="1">
    <citation type="submission" date="2021-03" db="EMBL/GenBank/DDBJ databases">
        <title>Whole genome sequence of Jiella sp. MQZ13P-4.</title>
        <authorList>
            <person name="Tuo L."/>
        </authorList>
    </citation>
    <scope>NUCLEOTIDE SEQUENCE [LARGE SCALE GENOMIC DNA]</scope>
    <source>
        <strain evidence="2 3">MQZ13P-4</strain>
    </source>
</reference>
<evidence type="ECO:0000313" key="3">
    <source>
        <dbReference type="Proteomes" id="UP000664288"/>
    </source>
</evidence>
<evidence type="ECO:0000313" key="2">
    <source>
        <dbReference type="EMBL" id="MBO0905457.1"/>
    </source>
</evidence>
<feature type="transmembrane region" description="Helical" evidence="1">
    <location>
        <begin position="84"/>
        <end position="103"/>
    </location>
</feature>
<feature type="transmembrane region" description="Helical" evidence="1">
    <location>
        <begin position="115"/>
        <end position="133"/>
    </location>
</feature>
<comment type="caution">
    <text evidence="2">The sequence shown here is derived from an EMBL/GenBank/DDBJ whole genome shotgun (WGS) entry which is preliminary data.</text>
</comment>
<feature type="transmembrane region" description="Helical" evidence="1">
    <location>
        <begin position="52"/>
        <end position="72"/>
    </location>
</feature>
<keyword evidence="1" id="KW-0472">Membrane</keyword>
<accession>A0ABS3J744</accession>
<evidence type="ECO:0000256" key="1">
    <source>
        <dbReference type="SAM" id="Phobius"/>
    </source>
</evidence>
<dbReference type="Proteomes" id="UP000664288">
    <property type="component" value="Unassembled WGS sequence"/>
</dbReference>
<feature type="transmembrane region" description="Helical" evidence="1">
    <location>
        <begin position="14"/>
        <end position="32"/>
    </location>
</feature>